<gene>
    <name evidence="1" type="ORF">ETEE_4087</name>
</gene>
<organism evidence="1 2">
    <name type="scientific">Edwardsiella anguillarum ET080813</name>
    <dbReference type="NCBI Taxonomy" id="667120"/>
    <lineage>
        <taxon>Bacteria</taxon>
        <taxon>Pseudomonadati</taxon>
        <taxon>Pseudomonadota</taxon>
        <taxon>Gammaproteobacteria</taxon>
        <taxon>Enterobacterales</taxon>
        <taxon>Hafniaceae</taxon>
        <taxon>Edwardsiella</taxon>
    </lineage>
</organism>
<dbReference type="HOGENOM" id="CLU_3327364_0_0_6"/>
<dbReference type="EMBL" id="CP006664">
    <property type="protein sequence ID" value="AIJ10493.1"/>
    <property type="molecule type" value="Genomic_DNA"/>
</dbReference>
<reference evidence="1 2" key="1">
    <citation type="journal article" date="2012" name="PLoS ONE">
        <title>Edwardsiella comparative phylogenomics reveal the new intra/inter-species taxonomic relationships, virulence evolution and niche adaptation mechanisms.</title>
        <authorList>
            <person name="Yang M."/>
            <person name="Lv Y."/>
            <person name="Xiao J."/>
            <person name="Wu H."/>
            <person name="Zheng H."/>
            <person name="Liu Q."/>
            <person name="Zhang Y."/>
            <person name="Wang Q."/>
        </authorList>
    </citation>
    <scope>NUCLEOTIDE SEQUENCE [LARGE SCALE GENOMIC DNA]</scope>
    <source>
        <strain evidence="2">080813</strain>
    </source>
</reference>
<evidence type="ECO:0000313" key="1">
    <source>
        <dbReference type="EMBL" id="AIJ10493.1"/>
    </source>
</evidence>
<dbReference type="KEGG" id="ete:ETEE_4087"/>
<dbReference type="AlphaFoldDB" id="A0A076LVM2"/>
<name>A0A076LVM2_9GAMM</name>
<protein>
    <submittedName>
        <fullName evidence="1">Uncharacterized protein</fullName>
    </submittedName>
</protein>
<accession>A0A076LVM2</accession>
<proteinExistence type="predicted"/>
<sequence length="38" mass="4476">MVNIIYLSNNITKPYPVYIYNGSIIKTRGYKCALFLKY</sequence>
<dbReference type="Proteomes" id="UP000028681">
    <property type="component" value="Chromosome"/>
</dbReference>
<evidence type="ECO:0000313" key="2">
    <source>
        <dbReference type="Proteomes" id="UP000028681"/>
    </source>
</evidence>